<evidence type="ECO:0000313" key="6">
    <source>
        <dbReference type="Proteomes" id="UP000215559"/>
    </source>
</evidence>
<keyword evidence="1 3" id="KW-0689">Ribosomal protein</keyword>
<feature type="region of interest" description="Disordered" evidence="4">
    <location>
        <begin position="73"/>
        <end position="136"/>
    </location>
</feature>
<dbReference type="SUPFAM" id="SSF54565">
    <property type="entry name" value="Ribosomal protein S16"/>
    <property type="match status" value="1"/>
</dbReference>
<dbReference type="GO" id="GO:0005737">
    <property type="term" value="C:cytoplasm"/>
    <property type="evidence" value="ECO:0007669"/>
    <property type="project" value="UniProtKB-ARBA"/>
</dbReference>
<dbReference type="AlphaFoldDB" id="A0A235BUG7"/>
<sequence length="136" mass="14951">MVKIRLKRMGKRHRPTYRIVAIESSRSRDGKYLEALGHYDPVRKLLEMNLERVEHWLSKGAQPTDTARKLIRRYSKEQKPVPEVTEAVPESKITAEAPAGPADEAAAEAQPAEAGDAALTETSNEGGQNDGTEATG</sequence>
<evidence type="ECO:0000256" key="1">
    <source>
        <dbReference type="ARBA" id="ARBA00022980"/>
    </source>
</evidence>
<dbReference type="Pfam" id="PF00886">
    <property type="entry name" value="Ribosomal_S16"/>
    <property type="match status" value="1"/>
</dbReference>
<name>A0A235BUG7_UNCW3</name>
<comment type="similarity">
    <text evidence="3">Belongs to the bacterial ribosomal protein bS16 family.</text>
</comment>
<dbReference type="InterPro" id="IPR023803">
    <property type="entry name" value="Ribosomal_bS16_dom_sf"/>
</dbReference>
<dbReference type="PROSITE" id="PS00732">
    <property type="entry name" value="RIBOSOMAL_S16"/>
    <property type="match status" value="1"/>
</dbReference>
<keyword evidence="2 3" id="KW-0687">Ribonucleoprotein</keyword>
<evidence type="ECO:0000256" key="4">
    <source>
        <dbReference type="SAM" id="MobiDB-lite"/>
    </source>
</evidence>
<comment type="caution">
    <text evidence="5">The sequence shown here is derived from an EMBL/GenBank/DDBJ whole genome shotgun (WGS) entry which is preliminary data.</text>
</comment>
<dbReference type="InterPro" id="IPR020592">
    <property type="entry name" value="Ribosomal_bS16_CS"/>
</dbReference>
<protein>
    <recommendedName>
        <fullName evidence="3">Small ribosomal subunit protein bS16</fullName>
    </recommendedName>
</protein>
<dbReference type="Gene3D" id="3.30.1320.10">
    <property type="match status" value="1"/>
</dbReference>
<proteinExistence type="inferred from homology"/>
<dbReference type="GO" id="GO:0006412">
    <property type="term" value="P:translation"/>
    <property type="evidence" value="ECO:0007669"/>
    <property type="project" value="UniProtKB-UniRule"/>
</dbReference>
<reference evidence="5 6" key="1">
    <citation type="submission" date="2017-07" db="EMBL/GenBank/DDBJ databases">
        <title>Recovery of genomes from metagenomes via a dereplication, aggregation, and scoring strategy.</title>
        <authorList>
            <person name="Sieber C.M."/>
            <person name="Probst A.J."/>
            <person name="Sharrar A."/>
            <person name="Thomas B.C."/>
            <person name="Hess M."/>
            <person name="Tringe S.G."/>
            <person name="Banfield J.F."/>
        </authorList>
    </citation>
    <scope>NUCLEOTIDE SEQUENCE [LARGE SCALE GENOMIC DNA]</scope>
    <source>
        <strain evidence="5">JGI_Cruoil_03_51_56</strain>
    </source>
</reference>
<dbReference type="GO" id="GO:0015935">
    <property type="term" value="C:small ribosomal subunit"/>
    <property type="evidence" value="ECO:0007669"/>
    <property type="project" value="TreeGrafter"/>
</dbReference>
<feature type="compositionally biased region" description="Polar residues" evidence="4">
    <location>
        <begin position="120"/>
        <end position="136"/>
    </location>
</feature>
<dbReference type="NCBIfam" id="TIGR00002">
    <property type="entry name" value="S16"/>
    <property type="match status" value="1"/>
</dbReference>
<dbReference type="GO" id="GO:0003735">
    <property type="term" value="F:structural constituent of ribosome"/>
    <property type="evidence" value="ECO:0007669"/>
    <property type="project" value="InterPro"/>
</dbReference>
<dbReference type="EMBL" id="NOZP01000072">
    <property type="protein sequence ID" value="OYD16083.1"/>
    <property type="molecule type" value="Genomic_DNA"/>
</dbReference>
<dbReference type="HAMAP" id="MF_00385">
    <property type="entry name" value="Ribosomal_bS16"/>
    <property type="match status" value="1"/>
</dbReference>
<evidence type="ECO:0000313" key="5">
    <source>
        <dbReference type="EMBL" id="OYD16083.1"/>
    </source>
</evidence>
<gene>
    <name evidence="3 5" type="primary">rpsP</name>
    <name evidence="5" type="ORF">CH330_03765</name>
</gene>
<evidence type="ECO:0000256" key="3">
    <source>
        <dbReference type="HAMAP-Rule" id="MF_00385"/>
    </source>
</evidence>
<dbReference type="InterPro" id="IPR000307">
    <property type="entry name" value="Ribosomal_bS16"/>
</dbReference>
<feature type="compositionally biased region" description="Low complexity" evidence="4">
    <location>
        <begin position="95"/>
        <end position="118"/>
    </location>
</feature>
<dbReference type="PANTHER" id="PTHR12919:SF20">
    <property type="entry name" value="SMALL RIBOSOMAL SUBUNIT PROTEIN BS16M"/>
    <property type="match status" value="1"/>
</dbReference>
<organism evidence="5 6">
    <name type="scientific">candidate division WOR-3 bacterium JGI_Cruoil_03_51_56</name>
    <dbReference type="NCBI Taxonomy" id="1973747"/>
    <lineage>
        <taxon>Bacteria</taxon>
        <taxon>Bacteria division WOR-3</taxon>
    </lineage>
</organism>
<dbReference type="Proteomes" id="UP000215559">
    <property type="component" value="Unassembled WGS sequence"/>
</dbReference>
<evidence type="ECO:0000256" key="2">
    <source>
        <dbReference type="ARBA" id="ARBA00023274"/>
    </source>
</evidence>
<dbReference type="PANTHER" id="PTHR12919">
    <property type="entry name" value="30S RIBOSOMAL PROTEIN S16"/>
    <property type="match status" value="1"/>
</dbReference>
<accession>A0A235BUG7</accession>